<name>A0A4Q9PKX2_9APHY</name>
<evidence type="ECO:0000256" key="1">
    <source>
        <dbReference type="SAM" id="MobiDB-lite"/>
    </source>
</evidence>
<keyword evidence="3" id="KW-1185">Reference proteome</keyword>
<protein>
    <submittedName>
        <fullName evidence="2">Uncharacterized protein</fullName>
    </submittedName>
</protein>
<dbReference type="Proteomes" id="UP000292082">
    <property type="component" value="Unassembled WGS sequence"/>
</dbReference>
<evidence type="ECO:0000313" key="3">
    <source>
        <dbReference type="Proteomes" id="UP000292082"/>
    </source>
</evidence>
<accession>A0A4Q9PKX2</accession>
<reference evidence="2 3" key="1">
    <citation type="submission" date="2019-01" db="EMBL/GenBank/DDBJ databases">
        <title>Draft genome sequences of three monokaryotic isolates of the white-rot basidiomycete fungus Dichomitus squalens.</title>
        <authorList>
            <consortium name="DOE Joint Genome Institute"/>
            <person name="Lopez S.C."/>
            <person name="Andreopoulos B."/>
            <person name="Pangilinan J."/>
            <person name="Lipzen A."/>
            <person name="Riley R."/>
            <person name="Ahrendt S."/>
            <person name="Ng V."/>
            <person name="Barry K."/>
            <person name="Daum C."/>
            <person name="Grigoriev I.V."/>
            <person name="Hilden K.S."/>
            <person name="Makela M.R."/>
            <person name="de Vries R.P."/>
        </authorList>
    </citation>
    <scope>NUCLEOTIDE SEQUENCE [LARGE SCALE GENOMIC DNA]</scope>
    <source>
        <strain evidence="2 3">CBS 464.89</strain>
    </source>
</reference>
<dbReference type="EMBL" id="ML145181">
    <property type="protein sequence ID" value="TBU54784.1"/>
    <property type="molecule type" value="Genomic_DNA"/>
</dbReference>
<proteinExistence type="predicted"/>
<gene>
    <name evidence="2" type="ORF">BD310DRAFT_935077</name>
</gene>
<dbReference type="AlphaFoldDB" id="A0A4Q9PKX2"/>
<feature type="non-terminal residue" evidence="2">
    <location>
        <position position="1"/>
    </location>
</feature>
<organism evidence="2 3">
    <name type="scientific">Dichomitus squalens</name>
    <dbReference type="NCBI Taxonomy" id="114155"/>
    <lineage>
        <taxon>Eukaryota</taxon>
        <taxon>Fungi</taxon>
        <taxon>Dikarya</taxon>
        <taxon>Basidiomycota</taxon>
        <taxon>Agaricomycotina</taxon>
        <taxon>Agaricomycetes</taxon>
        <taxon>Polyporales</taxon>
        <taxon>Polyporaceae</taxon>
        <taxon>Dichomitus</taxon>
    </lineage>
</organism>
<evidence type="ECO:0000313" key="2">
    <source>
        <dbReference type="EMBL" id="TBU54784.1"/>
    </source>
</evidence>
<feature type="region of interest" description="Disordered" evidence="1">
    <location>
        <begin position="13"/>
        <end position="35"/>
    </location>
</feature>
<feature type="non-terminal residue" evidence="2">
    <location>
        <position position="120"/>
    </location>
</feature>
<sequence length="120" mass="13074">SRFLFHLQAADRTSLDMDSSDSHEGPPETSSRTNISSIVFDRVVGSLSADIAPEDLLGTADEDTEDYAQTSDFVGTQTEYLEEPMEKGKSEHELQEVNALDCGTRASSSTLRGLDSVEEV</sequence>